<evidence type="ECO:0000256" key="9">
    <source>
        <dbReference type="SAM" id="SignalP"/>
    </source>
</evidence>
<dbReference type="Pfam" id="PF01011">
    <property type="entry name" value="PQQ"/>
    <property type="match status" value="2"/>
</dbReference>
<dbReference type="CDD" id="cd10280">
    <property type="entry name" value="PQQ_mGDH"/>
    <property type="match status" value="1"/>
</dbReference>
<comment type="caution">
    <text evidence="12">The sequence shown here is derived from an EMBL/GenBank/DDBJ whole genome shotgun (WGS) entry which is preliminary data.</text>
</comment>
<dbReference type="SUPFAM" id="SSF46626">
    <property type="entry name" value="Cytochrome c"/>
    <property type="match status" value="1"/>
</dbReference>
<evidence type="ECO:0000259" key="10">
    <source>
        <dbReference type="Pfam" id="PF01011"/>
    </source>
</evidence>
<keyword evidence="7" id="KW-0408">Iron</keyword>
<keyword evidence="4" id="KW-0479">Metal-binding</keyword>
<dbReference type="InterPro" id="IPR017511">
    <property type="entry name" value="PQQ_mDH"/>
</dbReference>
<comment type="similarity">
    <text evidence="2">Belongs to the bacterial PQQ dehydrogenase family.</text>
</comment>
<dbReference type="InterPro" id="IPR002372">
    <property type="entry name" value="PQQ_rpt_dom"/>
</dbReference>
<dbReference type="GO" id="GO:0046872">
    <property type="term" value="F:metal ion binding"/>
    <property type="evidence" value="ECO:0007669"/>
    <property type="project" value="UniProtKB-KW"/>
</dbReference>
<dbReference type="InterPro" id="IPR009056">
    <property type="entry name" value="Cyt_c-like_dom"/>
</dbReference>
<evidence type="ECO:0000313" key="13">
    <source>
        <dbReference type="Proteomes" id="UP001200642"/>
    </source>
</evidence>
<feature type="signal peptide" evidence="9">
    <location>
        <begin position="1"/>
        <end position="20"/>
    </location>
</feature>
<dbReference type="GO" id="GO:0008876">
    <property type="term" value="F:quinoprotein glucose dehydrogenase activity"/>
    <property type="evidence" value="ECO:0007669"/>
    <property type="project" value="TreeGrafter"/>
</dbReference>
<dbReference type="AlphaFoldDB" id="A0AAE3EQJ9"/>
<protein>
    <submittedName>
        <fullName evidence="12">PQQ-binding-like beta-propeller repeat protein</fullName>
    </submittedName>
</protein>
<evidence type="ECO:0000256" key="2">
    <source>
        <dbReference type="ARBA" id="ARBA00008156"/>
    </source>
</evidence>
<dbReference type="InterPro" id="IPR018391">
    <property type="entry name" value="PQQ_b-propeller_rpt"/>
</dbReference>
<dbReference type="PANTHER" id="PTHR32303">
    <property type="entry name" value="QUINOPROTEIN ALCOHOL DEHYDROGENASE (CYTOCHROME C)"/>
    <property type="match status" value="1"/>
</dbReference>
<feature type="chain" id="PRO_5042067241" evidence="9">
    <location>
        <begin position="21"/>
        <end position="708"/>
    </location>
</feature>
<name>A0AAE3EQJ9_9FLAO</name>
<evidence type="ECO:0000256" key="3">
    <source>
        <dbReference type="ARBA" id="ARBA00022617"/>
    </source>
</evidence>
<dbReference type="InterPro" id="IPR036909">
    <property type="entry name" value="Cyt_c-like_dom_sf"/>
</dbReference>
<keyword evidence="6" id="KW-0560">Oxidoreductase</keyword>
<dbReference type="Gene3D" id="2.140.10.10">
    <property type="entry name" value="Quinoprotein alcohol dehydrogenase-like superfamily"/>
    <property type="match status" value="2"/>
</dbReference>
<dbReference type="EMBL" id="JAIRBC010000001">
    <property type="protein sequence ID" value="MCG2459237.1"/>
    <property type="molecule type" value="Genomic_DNA"/>
</dbReference>
<dbReference type="RefSeq" id="WP_317900386.1">
    <property type="nucleotide sequence ID" value="NZ_JAIRBC010000001.1"/>
</dbReference>
<dbReference type="Proteomes" id="UP001200642">
    <property type="component" value="Unassembled WGS sequence"/>
</dbReference>
<keyword evidence="3" id="KW-0349">Heme</keyword>
<proteinExistence type="inferred from homology"/>
<dbReference type="SMART" id="SM00564">
    <property type="entry name" value="PQQ"/>
    <property type="match status" value="5"/>
</dbReference>
<comment type="cofactor">
    <cofactor evidence="1">
        <name>pyrroloquinoline quinone</name>
        <dbReference type="ChEBI" id="CHEBI:58442"/>
    </cofactor>
</comment>
<evidence type="ECO:0000313" key="12">
    <source>
        <dbReference type="EMBL" id="MCG2459237.1"/>
    </source>
</evidence>
<feature type="region of interest" description="Disordered" evidence="8">
    <location>
        <begin position="359"/>
        <end position="400"/>
    </location>
</feature>
<feature type="domain" description="Pyrrolo-quinoline quinone repeat" evidence="10">
    <location>
        <begin position="559"/>
        <end position="684"/>
    </location>
</feature>
<gene>
    <name evidence="12" type="ORF">K8352_00590</name>
</gene>
<evidence type="ECO:0000256" key="5">
    <source>
        <dbReference type="ARBA" id="ARBA00022729"/>
    </source>
</evidence>
<evidence type="ECO:0000256" key="4">
    <source>
        <dbReference type="ARBA" id="ARBA00022723"/>
    </source>
</evidence>
<dbReference type="GO" id="GO:0048038">
    <property type="term" value="F:quinone binding"/>
    <property type="evidence" value="ECO:0007669"/>
    <property type="project" value="InterPro"/>
</dbReference>
<evidence type="ECO:0000259" key="11">
    <source>
        <dbReference type="Pfam" id="PF13442"/>
    </source>
</evidence>
<keyword evidence="5 9" id="KW-0732">Signal</keyword>
<dbReference type="Pfam" id="PF13442">
    <property type="entry name" value="Cytochrome_CBB3"/>
    <property type="match status" value="1"/>
</dbReference>
<sequence length="708" mass="77824">MRFTLRAVLSVCLFCTLLVGCEKTLETKTKDYTKWTSYLGGNDRNHYSTLSQISPKNVTRLKLAWSYAAPDSGQMQMSPIIIDTLLYGVTAGLRAVALNAATGKEVWRFGDSLKLPGSSRRGVAYWEKNKDRRIFYTVGSDLYALNALTGTAIPSFGQGGKIDLRSGLPASAKDKFVVSNTPGTIFEDFIIMPLRLSESEGAAPGDLMAFNVITGAVAWVFHTIPHPGEPGYETWENKEAYKSEVIGGANNWAGMSLDDDTGILYVPTGSAAPDFYGGDRKGSNLYANCLLALEAKTGKLLWHFQFTHHDLWDRDLPAPPNLITITRNGKRIPAVAQVTKQGYVYVFDRRTGKPLFDIEERPVPPSDLEGEQAWPTQPFPVKPKPFARQSSDLGPDDISPYAKNRDSLKEILAKADKHIYAPPSLDPVLIFPGFDGAAEWGGTGADPEDGIIYVNSNEMAWFLQMEKNEGVSPSLSLGEQTYQNYCIVCHQKDRNGLVASGYPSLIDLKNRIKIEDVALLLKTGKGMMPGFPQIPKQEKEALLQFLYDGELKQSVADLKPLEEKAVKPYNFKGYNKFLDSNGLPAISPPWGTMHAIDLNTGEYIWSVALGETLSLKEKGFPTTGSENYGGPVITANGLLFIAATKDGYFRAFDKHTGKILWEYKLPAPAFATPATYEVKGKQYIALACGGEKLGTEKGNQIIAFALEE</sequence>
<dbReference type="PANTHER" id="PTHR32303:SF4">
    <property type="entry name" value="QUINOPROTEIN GLUCOSE DEHYDROGENASE"/>
    <property type="match status" value="1"/>
</dbReference>
<dbReference type="Gene3D" id="1.10.760.10">
    <property type="entry name" value="Cytochrome c-like domain"/>
    <property type="match status" value="1"/>
</dbReference>
<evidence type="ECO:0000256" key="6">
    <source>
        <dbReference type="ARBA" id="ARBA00023002"/>
    </source>
</evidence>
<feature type="domain" description="Cytochrome c" evidence="11">
    <location>
        <begin position="477"/>
        <end position="546"/>
    </location>
</feature>
<feature type="domain" description="Pyrrolo-quinoline quinone repeat" evidence="10">
    <location>
        <begin position="35"/>
        <end position="473"/>
    </location>
</feature>
<evidence type="ECO:0000256" key="1">
    <source>
        <dbReference type="ARBA" id="ARBA00001931"/>
    </source>
</evidence>
<keyword evidence="13" id="KW-1185">Reference proteome</keyword>
<reference evidence="12" key="1">
    <citation type="submission" date="2023-02" db="EMBL/GenBank/DDBJ databases">
        <title>Genome of Flavobacteriaceae gen. nov. sp. strain F89.</title>
        <authorList>
            <person name="Wang Y."/>
        </authorList>
    </citation>
    <scope>NUCLEOTIDE SEQUENCE</scope>
    <source>
        <strain evidence="12">F89</strain>
    </source>
</reference>
<dbReference type="GO" id="GO:0016020">
    <property type="term" value="C:membrane"/>
    <property type="evidence" value="ECO:0007669"/>
    <property type="project" value="InterPro"/>
</dbReference>
<evidence type="ECO:0000256" key="7">
    <source>
        <dbReference type="ARBA" id="ARBA00023004"/>
    </source>
</evidence>
<dbReference type="GO" id="GO:0009055">
    <property type="term" value="F:electron transfer activity"/>
    <property type="evidence" value="ECO:0007669"/>
    <property type="project" value="InterPro"/>
</dbReference>
<accession>A0AAE3EQJ9</accession>
<dbReference type="SUPFAM" id="SSF50998">
    <property type="entry name" value="Quinoprotein alcohol dehydrogenase-like"/>
    <property type="match status" value="1"/>
</dbReference>
<dbReference type="GO" id="GO:0020037">
    <property type="term" value="F:heme binding"/>
    <property type="evidence" value="ECO:0007669"/>
    <property type="project" value="InterPro"/>
</dbReference>
<dbReference type="InterPro" id="IPR011047">
    <property type="entry name" value="Quinoprotein_ADH-like_sf"/>
</dbReference>
<organism evidence="12 13">
    <name type="scientific">Cerina litoralis</name>
    <dbReference type="NCBI Taxonomy" id="2874477"/>
    <lineage>
        <taxon>Bacteria</taxon>
        <taxon>Pseudomonadati</taxon>
        <taxon>Bacteroidota</taxon>
        <taxon>Flavobacteriia</taxon>
        <taxon>Flavobacteriales</taxon>
        <taxon>Flavobacteriaceae</taxon>
        <taxon>Cerina</taxon>
    </lineage>
</organism>
<evidence type="ECO:0000256" key="8">
    <source>
        <dbReference type="SAM" id="MobiDB-lite"/>
    </source>
</evidence>